<dbReference type="Proteomes" id="UP000629098">
    <property type="component" value="Unassembled WGS sequence"/>
</dbReference>
<evidence type="ECO:0000256" key="1">
    <source>
        <dbReference type="SAM" id="Phobius"/>
    </source>
</evidence>
<keyword evidence="3" id="KW-1185">Reference proteome</keyword>
<proteinExistence type="predicted"/>
<evidence type="ECO:0000313" key="2">
    <source>
        <dbReference type="EMBL" id="MBD2771567.1"/>
    </source>
</evidence>
<name>A0A8J6XFC5_9CYAN</name>
<gene>
    <name evidence="2" type="ORF">ICL16_05410</name>
</gene>
<dbReference type="AlphaFoldDB" id="A0A8J6XFC5"/>
<dbReference type="EMBL" id="JACXAE010000025">
    <property type="protein sequence ID" value="MBD2771567.1"/>
    <property type="molecule type" value="Genomic_DNA"/>
</dbReference>
<keyword evidence="1" id="KW-1133">Transmembrane helix</keyword>
<protein>
    <submittedName>
        <fullName evidence="2">Uncharacterized protein</fullName>
    </submittedName>
</protein>
<keyword evidence="1" id="KW-0472">Membrane</keyword>
<accession>A0A8J6XFC5</accession>
<keyword evidence="1" id="KW-0812">Transmembrane</keyword>
<evidence type="ECO:0000313" key="3">
    <source>
        <dbReference type="Proteomes" id="UP000629098"/>
    </source>
</evidence>
<reference evidence="2" key="1">
    <citation type="submission" date="2020-09" db="EMBL/GenBank/DDBJ databases">
        <title>Iningainema tapete sp. nov. (Scytonemataceae, Cyanobacteria) from greenhouses in central Florida (USA) produces two types of nodularin with biosynthetic potential for microcystin-LR and anabaenopeptins.</title>
        <authorList>
            <person name="Berthold D.E."/>
            <person name="Lefler F.W."/>
            <person name="Huang I.-S."/>
            <person name="Abdulla H."/>
            <person name="Zimba P.V."/>
            <person name="Laughinghouse H.D. IV."/>
        </authorList>
    </citation>
    <scope>NUCLEOTIDE SEQUENCE</scope>
    <source>
        <strain evidence="2">BLCCT55</strain>
    </source>
</reference>
<organism evidence="2 3">
    <name type="scientific">Iningainema tapete BLCC-T55</name>
    <dbReference type="NCBI Taxonomy" id="2748662"/>
    <lineage>
        <taxon>Bacteria</taxon>
        <taxon>Bacillati</taxon>
        <taxon>Cyanobacteriota</taxon>
        <taxon>Cyanophyceae</taxon>
        <taxon>Nostocales</taxon>
        <taxon>Scytonemataceae</taxon>
        <taxon>Iningainema tapete</taxon>
    </lineage>
</organism>
<comment type="caution">
    <text evidence="2">The sequence shown here is derived from an EMBL/GenBank/DDBJ whole genome shotgun (WGS) entry which is preliminary data.</text>
</comment>
<sequence>MFQILYSLVQAVQPVIVPICFVTAWALVILVLRSTWMTARYGIATVKRLHQIKCADCQFFTGDYHLKCTVHPSFALTEEAINCSDFYPHYRPNLIRNH</sequence>
<feature type="transmembrane region" description="Helical" evidence="1">
    <location>
        <begin position="12"/>
        <end position="32"/>
    </location>
</feature>